<feature type="domain" description="Glycosyl transferase family 1" evidence="2">
    <location>
        <begin position="518"/>
        <end position="659"/>
    </location>
</feature>
<protein>
    <submittedName>
        <fullName evidence="4">Glycosyl transferase</fullName>
    </submittedName>
</protein>
<dbReference type="OrthoDB" id="9813211at2"/>
<dbReference type="Pfam" id="PF13439">
    <property type="entry name" value="Glyco_transf_4"/>
    <property type="match status" value="1"/>
</dbReference>
<dbReference type="Proteomes" id="UP000214603">
    <property type="component" value="Unassembled WGS sequence"/>
</dbReference>
<dbReference type="SUPFAM" id="SSF53756">
    <property type="entry name" value="UDP-Glycosyltransferase/glycogen phosphorylase"/>
    <property type="match status" value="1"/>
</dbReference>
<evidence type="ECO:0000313" key="5">
    <source>
        <dbReference type="Proteomes" id="UP000214603"/>
    </source>
</evidence>
<accession>A0A225MGR7</accession>
<proteinExistence type="predicted"/>
<keyword evidence="5" id="KW-1185">Reference proteome</keyword>
<dbReference type="AlphaFoldDB" id="A0A225MGR7"/>
<dbReference type="InterPro" id="IPR028098">
    <property type="entry name" value="Glyco_trans_4-like_N"/>
</dbReference>
<evidence type="ECO:0000259" key="2">
    <source>
        <dbReference type="Pfam" id="PF00534"/>
    </source>
</evidence>
<dbReference type="EMBL" id="NJIH01000005">
    <property type="protein sequence ID" value="OWT60566.1"/>
    <property type="molecule type" value="Genomic_DNA"/>
</dbReference>
<dbReference type="CDD" id="cd03811">
    <property type="entry name" value="GT4_GT28_WabH-like"/>
    <property type="match status" value="1"/>
</dbReference>
<feature type="region of interest" description="Disordered" evidence="1">
    <location>
        <begin position="1"/>
        <end position="51"/>
    </location>
</feature>
<dbReference type="PANTHER" id="PTHR12526">
    <property type="entry name" value="GLYCOSYLTRANSFERASE"/>
    <property type="match status" value="1"/>
</dbReference>
<feature type="domain" description="Glycosyltransferase subfamily 4-like N-terminal" evidence="3">
    <location>
        <begin position="384"/>
        <end position="496"/>
    </location>
</feature>
<evidence type="ECO:0000313" key="4">
    <source>
        <dbReference type="EMBL" id="OWT60566.1"/>
    </source>
</evidence>
<organism evidence="4 5">
    <name type="scientific">Candidimonas nitroreducens</name>
    <dbReference type="NCBI Taxonomy" id="683354"/>
    <lineage>
        <taxon>Bacteria</taxon>
        <taxon>Pseudomonadati</taxon>
        <taxon>Pseudomonadota</taxon>
        <taxon>Betaproteobacteria</taxon>
        <taxon>Burkholderiales</taxon>
        <taxon>Alcaligenaceae</taxon>
        <taxon>Candidimonas</taxon>
    </lineage>
</organism>
<dbReference type="Pfam" id="PF00534">
    <property type="entry name" value="Glycos_transf_1"/>
    <property type="match status" value="1"/>
</dbReference>
<evidence type="ECO:0000259" key="3">
    <source>
        <dbReference type="Pfam" id="PF13439"/>
    </source>
</evidence>
<dbReference type="Gene3D" id="3.40.50.2000">
    <property type="entry name" value="Glycogen Phosphorylase B"/>
    <property type="match status" value="2"/>
</dbReference>
<evidence type="ECO:0000256" key="1">
    <source>
        <dbReference type="SAM" id="MobiDB-lite"/>
    </source>
</evidence>
<dbReference type="InterPro" id="IPR001296">
    <property type="entry name" value="Glyco_trans_1"/>
</dbReference>
<dbReference type="GO" id="GO:0016757">
    <property type="term" value="F:glycosyltransferase activity"/>
    <property type="evidence" value="ECO:0007669"/>
    <property type="project" value="InterPro"/>
</dbReference>
<reference evidence="5" key="1">
    <citation type="submission" date="2017-06" db="EMBL/GenBank/DDBJ databases">
        <title>Herbaspirillum phytohormonus sp. nov., isolated from the root nodule of Robinia pseudoacacia in lead-zinc mine.</title>
        <authorList>
            <person name="Fan M."/>
            <person name="Lin Y."/>
        </authorList>
    </citation>
    <scope>NUCLEOTIDE SEQUENCE [LARGE SCALE GENOMIC DNA]</scope>
    <source>
        <strain evidence="5">SC-089</strain>
    </source>
</reference>
<dbReference type="RefSeq" id="WP_088603266.1">
    <property type="nucleotide sequence ID" value="NZ_NJIH01000005.1"/>
</dbReference>
<comment type="caution">
    <text evidence="4">The sequence shown here is derived from an EMBL/GenBank/DDBJ whole genome shotgun (WGS) entry which is preliminary data.</text>
</comment>
<name>A0A225MGR7_9BURK</name>
<gene>
    <name evidence="4" type="ORF">CEY11_10045</name>
</gene>
<sequence>MTKNRDSQLIDLSAETSGLERGGRAAPGRKHVGKAPSGDGAKPQGGTSEQTDAALVAGELERVLAEAAGIQAAKEALAHAEDIARGCLRDPAVRFALLRLRERAGERDGLMDQWMTLLQDCPGDLRIVRYCASRLVKERHVEDAMALIDKYLPERLDDPIDCLARAELLSDAGAHGESDMLFRYLIKHYDGRDARVGFAKRLNKRGMLVDALASIEPVAHTLPANSKAAALAASLKETCEFFRRHDPDSLRSGEDIRIAAMKHALMQFRERVQPARPDGHAAKIALVTGSLGPGGAERQLTRLATHLKRISGTRMDRSACTTGEVEVLVKQHSAASPEDRSRRVDFFLSDLRAAEVPVTEINRMKPVAVSHQQIDDEDLKRLLGCLPPQVHYGVTRLAPYLREREIDVISLWQDGTCLFGALAALLAGVPVIHLVFRGLPPNVRRERYRPEYPILFRALSEVPGVEFVTNSQTCANEYAAWLGIPVERFHILYNGVPELSTEGSAQDEAKWREFETRTADAEETIGGVFRLQPEKRPLLWLRLAARYLKRRPRARFFIVGDGRLVEKVEALARDLDIADRLLLVGLSSHVGFWYSKMDVKVLLSRVEGLPNVLIEAQLLGVATVSTPAGGAGECFVNGVNGYLLESLENPDLNQACDRIAELVDTVKAGRGMAEQSRARSRKMFSVPAMLTRFIGLCAASDVPVSETPPRTRTARKGGMPAAVRAAAVSTDHATGF</sequence>
<keyword evidence="4" id="KW-0808">Transferase</keyword>